<evidence type="ECO:0000256" key="1">
    <source>
        <dbReference type="ARBA" id="ARBA00010231"/>
    </source>
</evidence>
<dbReference type="InterPro" id="IPR005843">
    <property type="entry name" value="A-D-PHexomutase_C"/>
</dbReference>
<dbReference type="EC" id="5.4.2.10" evidence="6 8"/>
<keyword evidence="5 8" id="KW-0413">Isomerase</keyword>
<name>A0A7G8BL61_9BACT</name>
<evidence type="ECO:0000259" key="11">
    <source>
        <dbReference type="Pfam" id="PF00408"/>
    </source>
</evidence>
<evidence type="ECO:0000256" key="8">
    <source>
        <dbReference type="HAMAP-Rule" id="MF_01554"/>
    </source>
</evidence>
<comment type="cofactor">
    <cofactor evidence="8">
        <name>Mg(2+)</name>
        <dbReference type="ChEBI" id="CHEBI:18420"/>
    </cofactor>
    <text evidence="8">Binds 1 Mg(2+) ion per subunit.</text>
</comment>
<organism evidence="15 16">
    <name type="scientific">Alloacidobacterium dinghuense</name>
    <dbReference type="NCBI Taxonomy" id="2763107"/>
    <lineage>
        <taxon>Bacteria</taxon>
        <taxon>Pseudomonadati</taxon>
        <taxon>Acidobacteriota</taxon>
        <taxon>Terriglobia</taxon>
        <taxon>Terriglobales</taxon>
        <taxon>Acidobacteriaceae</taxon>
        <taxon>Alloacidobacterium</taxon>
    </lineage>
</organism>
<evidence type="ECO:0000256" key="6">
    <source>
        <dbReference type="ARBA" id="ARBA00066330"/>
    </source>
</evidence>
<dbReference type="FunFam" id="3.40.120.10:FF:000002">
    <property type="entry name" value="Phosphoglucosamine mutase"/>
    <property type="match status" value="1"/>
</dbReference>
<protein>
    <recommendedName>
        <fullName evidence="7 8">Phosphoglucosamine mutase</fullName>
        <ecNumber evidence="6 8">5.4.2.10</ecNumber>
    </recommendedName>
</protein>
<evidence type="ECO:0000259" key="14">
    <source>
        <dbReference type="Pfam" id="PF02880"/>
    </source>
</evidence>
<evidence type="ECO:0000256" key="10">
    <source>
        <dbReference type="RuleBase" id="RU004327"/>
    </source>
</evidence>
<dbReference type="CDD" id="cd05802">
    <property type="entry name" value="GlmM"/>
    <property type="match status" value="1"/>
</dbReference>
<evidence type="ECO:0000256" key="7">
    <source>
        <dbReference type="ARBA" id="ARBA00068193"/>
    </source>
</evidence>
<evidence type="ECO:0000256" key="4">
    <source>
        <dbReference type="ARBA" id="ARBA00022842"/>
    </source>
</evidence>
<dbReference type="GO" id="GO:0008966">
    <property type="term" value="F:phosphoglucosamine mutase activity"/>
    <property type="evidence" value="ECO:0007669"/>
    <property type="project" value="UniProtKB-UniRule"/>
</dbReference>
<reference evidence="15 16" key="1">
    <citation type="submission" date="2020-08" db="EMBL/GenBank/DDBJ databases">
        <title>Edaphobacter telluris sp. nov. and Acidobacterium dinghuensis sp. nov., two acidobacteria isolated from forest soil.</title>
        <authorList>
            <person name="Fu J."/>
            <person name="Qiu L."/>
        </authorList>
    </citation>
    <scope>NUCLEOTIDE SEQUENCE [LARGE SCALE GENOMIC DNA]</scope>
    <source>
        <strain evidence="15">4Y35</strain>
    </source>
</reference>
<dbReference type="GO" id="GO:0009252">
    <property type="term" value="P:peptidoglycan biosynthetic process"/>
    <property type="evidence" value="ECO:0007669"/>
    <property type="project" value="UniProtKB-ARBA"/>
</dbReference>
<dbReference type="KEGG" id="adin:H7849_04770"/>
<comment type="similarity">
    <text evidence="1 8 9">Belongs to the phosphohexose mutase family.</text>
</comment>
<evidence type="ECO:0000259" key="13">
    <source>
        <dbReference type="Pfam" id="PF02879"/>
    </source>
</evidence>
<dbReference type="EMBL" id="CP060394">
    <property type="protein sequence ID" value="QNI33281.1"/>
    <property type="molecule type" value="Genomic_DNA"/>
</dbReference>
<feature type="domain" description="Alpha-D-phosphohexomutase C-terminal" evidence="11">
    <location>
        <begin position="376"/>
        <end position="441"/>
    </location>
</feature>
<evidence type="ECO:0000313" key="16">
    <source>
        <dbReference type="Proteomes" id="UP000515312"/>
    </source>
</evidence>
<dbReference type="GO" id="GO:0005829">
    <property type="term" value="C:cytosol"/>
    <property type="evidence" value="ECO:0007669"/>
    <property type="project" value="TreeGrafter"/>
</dbReference>
<dbReference type="Proteomes" id="UP000515312">
    <property type="component" value="Chromosome"/>
</dbReference>
<feature type="active site" description="Phosphoserine intermediate" evidence="8">
    <location>
        <position position="101"/>
    </location>
</feature>
<dbReference type="FunFam" id="3.30.310.50:FF:000001">
    <property type="entry name" value="Phosphoglucosamine mutase"/>
    <property type="match status" value="1"/>
</dbReference>
<sequence length="449" mass="48001">MRKLFGTDGIRGVAGQSPLDPKTIYAVGLALAHQVRASNSHPRLLLGMDTRESSSWIAAALSAGIVSGGAKVESAGIITTPAVAYLARTHGFDAGVVISASHNPWQDNGIKVFGGNGYKLPDEIELRIEEEIFRQLENVAAPDISSLTAPTVNPRFRADYEDFLREAVPDLSLDGLRLVLDCANGAASAIAPELFAQLGGRIDLTHISPTGRNINATCGALHPEVVAAETKSLRADLGVTFDGDADRALFADAHGNVVNGDAVLLLAARDLLARKLLKRGLVVATTMSNMGLEAALRSDGILMLRAPVGDKYVLERMQQEDASLGGEQSGHILFPHLATTGDGLLTALVVLDIIRRARKPLHELIADLKVFPQVIVNVRVKEKKPLEEIATVRSTIREAETELAENGRVVVRYSGTEALARVMIEAESEEAMRHHADRIAGAIREALGA</sequence>
<dbReference type="Pfam" id="PF00408">
    <property type="entry name" value="PGM_PMM_IV"/>
    <property type="match status" value="1"/>
</dbReference>
<dbReference type="PANTHER" id="PTHR42946">
    <property type="entry name" value="PHOSPHOHEXOSE MUTASE"/>
    <property type="match status" value="1"/>
</dbReference>
<dbReference type="GO" id="GO:0004615">
    <property type="term" value="F:phosphomannomutase activity"/>
    <property type="evidence" value="ECO:0007669"/>
    <property type="project" value="TreeGrafter"/>
</dbReference>
<dbReference type="InterPro" id="IPR005845">
    <property type="entry name" value="A-D-PHexomutase_a/b/a-II"/>
</dbReference>
<dbReference type="GO" id="GO:0006048">
    <property type="term" value="P:UDP-N-acetylglucosamine biosynthetic process"/>
    <property type="evidence" value="ECO:0007669"/>
    <property type="project" value="TreeGrafter"/>
</dbReference>
<evidence type="ECO:0000256" key="9">
    <source>
        <dbReference type="RuleBase" id="RU004326"/>
    </source>
</evidence>
<feature type="modified residue" description="Phosphoserine" evidence="8">
    <location>
        <position position="101"/>
    </location>
</feature>
<dbReference type="SUPFAM" id="SSF55957">
    <property type="entry name" value="Phosphoglucomutase, C-terminal domain"/>
    <property type="match status" value="1"/>
</dbReference>
<dbReference type="InterPro" id="IPR005846">
    <property type="entry name" value="A-D-PHexomutase_a/b/a-III"/>
</dbReference>
<keyword evidence="2 8" id="KW-0597">Phosphoprotein</keyword>
<dbReference type="Pfam" id="PF02878">
    <property type="entry name" value="PGM_PMM_I"/>
    <property type="match status" value="1"/>
</dbReference>
<dbReference type="InterPro" id="IPR036900">
    <property type="entry name" value="A-D-PHexomutase_C_sf"/>
</dbReference>
<keyword evidence="3 8" id="KW-0479">Metal-binding</keyword>
<feature type="domain" description="Alpha-D-phosphohexomutase alpha/beta/alpha" evidence="12">
    <location>
        <begin position="2"/>
        <end position="135"/>
    </location>
</feature>
<gene>
    <name evidence="8 15" type="primary">glmM</name>
    <name evidence="15" type="ORF">H7849_04770</name>
</gene>
<keyword evidence="16" id="KW-1185">Reference proteome</keyword>
<dbReference type="PRINTS" id="PR00509">
    <property type="entry name" value="PGMPMM"/>
</dbReference>
<dbReference type="InterPro" id="IPR016055">
    <property type="entry name" value="A-D-PHexomutase_a/b/a-I/II/III"/>
</dbReference>
<dbReference type="Gene3D" id="3.40.120.10">
    <property type="entry name" value="Alpha-D-Glucose-1,6-Bisphosphate, subunit A, domain 3"/>
    <property type="match status" value="3"/>
</dbReference>
<feature type="domain" description="Alpha-D-phosphohexomutase alpha/beta/alpha" evidence="14">
    <location>
        <begin position="259"/>
        <end position="367"/>
    </location>
</feature>
<evidence type="ECO:0000256" key="3">
    <source>
        <dbReference type="ARBA" id="ARBA00022723"/>
    </source>
</evidence>
<feature type="binding site" evidence="8">
    <location>
        <position position="244"/>
    </location>
    <ligand>
        <name>Mg(2+)</name>
        <dbReference type="ChEBI" id="CHEBI:18420"/>
    </ligand>
</feature>
<feature type="binding site" evidence="8">
    <location>
        <position position="242"/>
    </location>
    <ligand>
        <name>Mg(2+)</name>
        <dbReference type="ChEBI" id="CHEBI:18420"/>
    </ligand>
</feature>
<dbReference type="PROSITE" id="PS00710">
    <property type="entry name" value="PGM_PMM"/>
    <property type="match status" value="1"/>
</dbReference>
<dbReference type="InterPro" id="IPR006352">
    <property type="entry name" value="GlmM_bact"/>
</dbReference>
<dbReference type="RefSeq" id="WP_186744589.1">
    <property type="nucleotide sequence ID" value="NZ_CP060394.1"/>
</dbReference>
<evidence type="ECO:0000313" key="15">
    <source>
        <dbReference type="EMBL" id="QNI33281.1"/>
    </source>
</evidence>
<accession>A0A7G8BL61</accession>
<evidence type="ECO:0000256" key="2">
    <source>
        <dbReference type="ARBA" id="ARBA00022553"/>
    </source>
</evidence>
<dbReference type="InterPro" id="IPR005841">
    <property type="entry name" value="Alpha-D-phosphohexomutase_SF"/>
</dbReference>
<evidence type="ECO:0000259" key="12">
    <source>
        <dbReference type="Pfam" id="PF02878"/>
    </source>
</evidence>
<feature type="binding site" evidence="8">
    <location>
        <position position="246"/>
    </location>
    <ligand>
        <name>Mg(2+)</name>
        <dbReference type="ChEBI" id="CHEBI:18420"/>
    </ligand>
</feature>
<feature type="domain" description="Alpha-D-phosphohexomutase alpha/beta/alpha" evidence="13">
    <location>
        <begin position="159"/>
        <end position="255"/>
    </location>
</feature>
<dbReference type="Gene3D" id="3.30.310.50">
    <property type="entry name" value="Alpha-D-phosphohexomutase, C-terminal domain"/>
    <property type="match status" value="1"/>
</dbReference>
<proteinExistence type="inferred from homology"/>
<dbReference type="HAMAP" id="MF_01554_B">
    <property type="entry name" value="GlmM_B"/>
    <property type="match status" value="1"/>
</dbReference>
<dbReference type="AlphaFoldDB" id="A0A7G8BL61"/>
<dbReference type="InterPro" id="IPR050060">
    <property type="entry name" value="Phosphoglucosamine_mutase"/>
</dbReference>
<evidence type="ECO:0000256" key="5">
    <source>
        <dbReference type="ARBA" id="ARBA00023235"/>
    </source>
</evidence>
<dbReference type="Pfam" id="PF02880">
    <property type="entry name" value="PGM_PMM_III"/>
    <property type="match status" value="1"/>
</dbReference>
<dbReference type="FunFam" id="3.40.120.10:FF:000001">
    <property type="entry name" value="Phosphoglucosamine mutase"/>
    <property type="match status" value="1"/>
</dbReference>
<dbReference type="SUPFAM" id="SSF53738">
    <property type="entry name" value="Phosphoglucomutase, first 3 domains"/>
    <property type="match status" value="3"/>
</dbReference>
<dbReference type="Pfam" id="PF02879">
    <property type="entry name" value="PGM_PMM_II"/>
    <property type="match status" value="1"/>
</dbReference>
<dbReference type="GO" id="GO:0000287">
    <property type="term" value="F:magnesium ion binding"/>
    <property type="evidence" value="ECO:0007669"/>
    <property type="project" value="UniProtKB-UniRule"/>
</dbReference>
<dbReference type="InterPro" id="IPR016066">
    <property type="entry name" value="A-D-PHexomutase_CS"/>
</dbReference>
<comment type="catalytic activity">
    <reaction evidence="8 10">
        <text>alpha-D-glucosamine 1-phosphate = D-glucosamine 6-phosphate</text>
        <dbReference type="Rhea" id="RHEA:23424"/>
        <dbReference type="ChEBI" id="CHEBI:58516"/>
        <dbReference type="ChEBI" id="CHEBI:58725"/>
        <dbReference type="EC" id="5.4.2.10"/>
    </reaction>
</comment>
<comment type="PTM">
    <text evidence="8">Activated by phosphorylation.</text>
</comment>
<dbReference type="InterPro" id="IPR005844">
    <property type="entry name" value="A-D-PHexomutase_a/b/a-I"/>
</dbReference>
<comment type="function">
    <text evidence="8 10">Catalyzes the conversion of glucosamine-6-phosphate to glucosamine-1-phosphate.</text>
</comment>
<feature type="binding site" description="via phosphate group" evidence="8">
    <location>
        <position position="101"/>
    </location>
    <ligand>
        <name>Mg(2+)</name>
        <dbReference type="ChEBI" id="CHEBI:18420"/>
    </ligand>
</feature>
<dbReference type="GO" id="GO:0005975">
    <property type="term" value="P:carbohydrate metabolic process"/>
    <property type="evidence" value="ECO:0007669"/>
    <property type="project" value="InterPro"/>
</dbReference>
<dbReference type="NCBIfam" id="TIGR01455">
    <property type="entry name" value="glmM"/>
    <property type="match status" value="1"/>
</dbReference>
<keyword evidence="4 8" id="KW-0460">Magnesium</keyword>
<dbReference type="PANTHER" id="PTHR42946:SF1">
    <property type="entry name" value="PHOSPHOGLUCOMUTASE (ALPHA-D-GLUCOSE-1,6-BISPHOSPHATE-DEPENDENT)"/>
    <property type="match status" value="1"/>
</dbReference>